<dbReference type="AlphaFoldDB" id="A0A941BIX0"/>
<dbReference type="PROSITE" id="PS51257">
    <property type="entry name" value="PROKAR_LIPOPROTEIN"/>
    <property type="match status" value="1"/>
</dbReference>
<organism evidence="1 2">
    <name type="scientific">Ideonella aquatica</name>
    <dbReference type="NCBI Taxonomy" id="2824119"/>
    <lineage>
        <taxon>Bacteria</taxon>
        <taxon>Pseudomonadati</taxon>
        <taxon>Pseudomonadota</taxon>
        <taxon>Betaproteobacteria</taxon>
        <taxon>Burkholderiales</taxon>
        <taxon>Sphaerotilaceae</taxon>
        <taxon>Ideonella</taxon>
    </lineage>
</organism>
<comment type="caution">
    <text evidence="1">The sequence shown here is derived from an EMBL/GenBank/DDBJ whole genome shotgun (WGS) entry which is preliminary data.</text>
</comment>
<dbReference type="EMBL" id="JAGQDE010000003">
    <property type="protein sequence ID" value="MBQ0958258.1"/>
    <property type="molecule type" value="Genomic_DNA"/>
</dbReference>
<name>A0A941BIX0_9BURK</name>
<dbReference type="Proteomes" id="UP000678374">
    <property type="component" value="Unassembled WGS sequence"/>
</dbReference>
<reference evidence="1" key="1">
    <citation type="submission" date="2021-04" db="EMBL/GenBank/DDBJ databases">
        <title>The genome sequence of Ideonella sp. 4Y11.</title>
        <authorList>
            <person name="Liu Y."/>
        </authorList>
    </citation>
    <scope>NUCLEOTIDE SEQUENCE</scope>
    <source>
        <strain evidence="1">4Y11</strain>
    </source>
</reference>
<evidence type="ECO:0000313" key="1">
    <source>
        <dbReference type="EMBL" id="MBQ0958258.1"/>
    </source>
</evidence>
<gene>
    <name evidence="1" type="ORF">KAK06_04755</name>
</gene>
<keyword evidence="2" id="KW-1185">Reference proteome</keyword>
<dbReference type="RefSeq" id="WP_210800774.1">
    <property type="nucleotide sequence ID" value="NZ_JAGQDE010000003.1"/>
</dbReference>
<sequence>MNWTEGRTWVGLALCLLSACGGGSGVRETPAPATRIMLQGAVVDSAPVAQGAIEVKPLAGVPTSTRRDDSGRYELIVEGLTAPYVLWDETAQLAGVALAPGRAPVTPLSHLLLAELQGDDPAHFYQVLGPVGAADFSRIDAAQLADAEQRLLERLQRQLGLTLPADLGRFHDSAFEPVAGDPMMDLISGLHAALAQHGSDLATLVQEVALHGRLCDRARVTLDLGGAHSVFCPMELTSAVDDTAGTEALHFASPLGDELQVLLRSGAVASVRWLRDGRERAACTGAGCAGLGVGVPDADGHRLLTWKQVRLSGATPASVQGRLSSGEGPVQAPCAGRRFSARHTDGLREEECVGQRLVTRQFQRLAHGFTGAVDGSRLLDIRLDGDRVAWISLGRTWGEIEYRCIGRACSGVSVGPAAADGVRRIVLAGTRMVRALGDGQVDPADTVQVEADVLTARTPPAPTDSCPMPILLTLESSDGTVMPLCDTRPGASIGIDDVDGDGRFETVMTDSTNPESDVVSVVYNLDLAQPTQVTMSRVRVEAFELAYRCRGGDCQGGSVTFTTDLRYRFQFDGTVLDEVLPDGSPGTRHLVLRGTILSAALVVAPGD</sequence>
<proteinExistence type="predicted"/>
<evidence type="ECO:0000313" key="2">
    <source>
        <dbReference type="Proteomes" id="UP000678374"/>
    </source>
</evidence>
<protein>
    <submittedName>
        <fullName evidence="1">Uncharacterized protein</fullName>
    </submittedName>
</protein>
<accession>A0A941BIX0</accession>